<dbReference type="AlphaFoldDB" id="B4LHX3"/>
<dbReference type="OMA" id="CKMYTTQ"/>
<dbReference type="InParanoid" id="B4LHX3"/>
<dbReference type="OrthoDB" id="7832870at2759"/>
<organism evidence="1 2">
    <name type="scientific">Drosophila virilis</name>
    <name type="common">Fruit fly</name>
    <dbReference type="NCBI Taxonomy" id="7244"/>
    <lineage>
        <taxon>Eukaryota</taxon>
        <taxon>Metazoa</taxon>
        <taxon>Ecdysozoa</taxon>
        <taxon>Arthropoda</taxon>
        <taxon>Hexapoda</taxon>
        <taxon>Insecta</taxon>
        <taxon>Pterygota</taxon>
        <taxon>Neoptera</taxon>
        <taxon>Endopterygota</taxon>
        <taxon>Diptera</taxon>
        <taxon>Brachycera</taxon>
        <taxon>Muscomorpha</taxon>
        <taxon>Ephydroidea</taxon>
        <taxon>Drosophilidae</taxon>
        <taxon>Drosophila</taxon>
    </lineage>
</organism>
<dbReference type="eggNOG" id="ENOG502TC9H">
    <property type="taxonomic scope" value="Eukaryota"/>
</dbReference>
<dbReference type="HOGENOM" id="CLU_763478_0_0_1"/>
<keyword evidence="2" id="KW-1185">Reference proteome</keyword>
<dbReference type="FunCoup" id="B4LHX3">
    <property type="interactions" value="17"/>
</dbReference>
<proteinExistence type="predicted"/>
<name>B4LHX3_DROVI</name>
<sequence>MRLKEYPEIIVDVIPKLYESHIKVFITHLYGMEEQVDRLPKKFCKMYTTQPLASQLLYYLRTRGGNISEQDFHILREAQPFTVRLSDGKRLELMLCAGNDLGNSLMLLVRKVHGGRLLLYYSAVQQDDLCLLMGNVTYQEWIAKGTEVLFLNLQAVDEPFNHVDFEEIARGIYIYGESMKRPTVLKVPLLGYEYLIKRLAQTLTLYGHIKMSNAYLDNYRCLTSDLRQFEVAGYVVSAKVVASNSVDCDAQEKPYPLEKLQWSPVPNRMNLIQLCSLLRPLHINGIVAFHASGNVPPVPQFLKRFQLKYSPKSKGGLAEEQVDVPETQLMHLPSQENIPQTQTQQEQPTLRKQPIVIIKQRQLHFVDYDDDDDNEIE</sequence>
<dbReference type="EMBL" id="CH940647">
    <property type="protein sequence ID" value="EDW70698.1"/>
    <property type="molecule type" value="Genomic_DNA"/>
</dbReference>
<dbReference type="Proteomes" id="UP000008792">
    <property type="component" value="Unassembled WGS sequence"/>
</dbReference>
<evidence type="ECO:0000313" key="1">
    <source>
        <dbReference type="EMBL" id="EDW70698.1"/>
    </source>
</evidence>
<dbReference type="PhylomeDB" id="B4LHX3"/>
<dbReference type="STRING" id="7244.B4LHX3"/>
<reference evidence="1 2" key="1">
    <citation type="journal article" date="2007" name="Nature">
        <title>Evolution of genes and genomes on the Drosophila phylogeny.</title>
        <authorList>
            <consortium name="Drosophila 12 Genomes Consortium"/>
            <person name="Clark A.G."/>
            <person name="Eisen M.B."/>
            <person name="Smith D.R."/>
            <person name="Bergman C.M."/>
            <person name="Oliver B."/>
            <person name="Markow T.A."/>
            <person name="Kaufman T.C."/>
            <person name="Kellis M."/>
            <person name="Gelbart W."/>
            <person name="Iyer V.N."/>
            <person name="Pollard D.A."/>
            <person name="Sackton T.B."/>
            <person name="Larracuente A.M."/>
            <person name="Singh N.D."/>
            <person name="Abad J.P."/>
            <person name="Abt D.N."/>
            <person name="Adryan B."/>
            <person name="Aguade M."/>
            <person name="Akashi H."/>
            <person name="Anderson W.W."/>
            <person name="Aquadro C.F."/>
            <person name="Ardell D.H."/>
            <person name="Arguello R."/>
            <person name="Artieri C.G."/>
            <person name="Barbash D.A."/>
            <person name="Barker D."/>
            <person name="Barsanti P."/>
            <person name="Batterham P."/>
            <person name="Batzoglou S."/>
            <person name="Begun D."/>
            <person name="Bhutkar A."/>
            <person name="Blanco E."/>
            <person name="Bosak S.A."/>
            <person name="Bradley R.K."/>
            <person name="Brand A.D."/>
            <person name="Brent M.R."/>
            <person name="Brooks A.N."/>
            <person name="Brown R.H."/>
            <person name="Butlin R.K."/>
            <person name="Caggese C."/>
            <person name="Calvi B.R."/>
            <person name="Bernardo de Carvalho A."/>
            <person name="Caspi A."/>
            <person name="Castrezana S."/>
            <person name="Celniker S.E."/>
            <person name="Chang J.L."/>
            <person name="Chapple C."/>
            <person name="Chatterji S."/>
            <person name="Chinwalla A."/>
            <person name="Civetta A."/>
            <person name="Clifton S.W."/>
            <person name="Comeron J.M."/>
            <person name="Costello J.C."/>
            <person name="Coyne J.A."/>
            <person name="Daub J."/>
            <person name="David R.G."/>
            <person name="Delcher A.L."/>
            <person name="Delehaunty K."/>
            <person name="Do C.B."/>
            <person name="Ebling H."/>
            <person name="Edwards K."/>
            <person name="Eickbush T."/>
            <person name="Evans J.D."/>
            <person name="Filipski A."/>
            <person name="Findeiss S."/>
            <person name="Freyhult E."/>
            <person name="Fulton L."/>
            <person name="Fulton R."/>
            <person name="Garcia A.C."/>
            <person name="Gardiner A."/>
            <person name="Garfield D.A."/>
            <person name="Garvin B.E."/>
            <person name="Gibson G."/>
            <person name="Gilbert D."/>
            <person name="Gnerre S."/>
            <person name="Godfrey J."/>
            <person name="Good R."/>
            <person name="Gotea V."/>
            <person name="Gravely B."/>
            <person name="Greenberg A.J."/>
            <person name="Griffiths-Jones S."/>
            <person name="Gross S."/>
            <person name="Guigo R."/>
            <person name="Gustafson E.A."/>
            <person name="Haerty W."/>
            <person name="Hahn M.W."/>
            <person name="Halligan D.L."/>
            <person name="Halpern A.L."/>
            <person name="Halter G.M."/>
            <person name="Han M.V."/>
            <person name="Heger A."/>
            <person name="Hillier L."/>
            <person name="Hinrichs A.S."/>
            <person name="Holmes I."/>
            <person name="Hoskins R.A."/>
            <person name="Hubisz M.J."/>
            <person name="Hultmark D."/>
            <person name="Huntley M.A."/>
            <person name="Jaffe D.B."/>
            <person name="Jagadeeshan S."/>
            <person name="Jeck W.R."/>
            <person name="Johnson J."/>
            <person name="Jones C.D."/>
            <person name="Jordan W.C."/>
            <person name="Karpen G.H."/>
            <person name="Kataoka E."/>
            <person name="Keightley P.D."/>
            <person name="Kheradpour P."/>
            <person name="Kirkness E.F."/>
            <person name="Koerich L.B."/>
            <person name="Kristiansen K."/>
            <person name="Kudrna D."/>
            <person name="Kulathinal R.J."/>
            <person name="Kumar S."/>
            <person name="Kwok R."/>
            <person name="Lander E."/>
            <person name="Langley C.H."/>
            <person name="Lapoint R."/>
            <person name="Lazzaro B.P."/>
            <person name="Lee S.J."/>
            <person name="Levesque L."/>
            <person name="Li R."/>
            <person name="Lin C.F."/>
            <person name="Lin M.F."/>
            <person name="Lindblad-Toh K."/>
            <person name="Llopart A."/>
            <person name="Long M."/>
            <person name="Low L."/>
            <person name="Lozovsky E."/>
            <person name="Lu J."/>
            <person name="Luo M."/>
            <person name="Machado C.A."/>
            <person name="Makalowski W."/>
            <person name="Marzo M."/>
            <person name="Matsuda M."/>
            <person name="Matzkin L."/>
            <person name="McAllister B."/>
            <person name="McBride C.S."/>
            <person name="McKernan B."/>
            <person name="McKernan K."/>
            <person name="Mendez-Lago M."/>
            <person name="Minx P."/>
            <person name="Mollenhauer M.U."/>
            <person name="Montooth K."/>
            <person name="Mount S.M."/>
            <person name="Mu X."/>
            <person name="Myers E."/>
            <person name="Negre B."/>
            <person name="Newfeld S."/>
            <person name="Nielsen R."/>
            <person name="Noor M.A."/>
            <person name="O'Grady P."/>
            <person name="Pachter L."/>
            <person name="Papaceit M."/>
            <person name="Parisi M.J."/>
            <person name="Parisi M."/>
            <person name="Parts L."/>
            <person name="Pedersen J.S."/>
            <person name="Pesole G."/>
            <person name="Phillippy A.M."/>
            <person name="Ponting C.P."/>
            <person name="Pop M."/>
            <person name="Porcelli D."/>
            <person name="Powell J.R."/>
            <person name="Prohaska S."/>
            <person name="Pruitt K."/>
            <person name="Puig M."/>
            <person name="Quesneville H."/>
            <person name="Ram K.R."/>
            <person name="Rand D."/>
            <person name="Rasmussen M.D."/>
            <person name="Reed L.K."/>
            <person name="Reenan R."/>
            <person name="Reily A."/>
            <person name="Remington K.A."/>
            <person name="Rieger T.T."/>
            <person name="Ritchie M.G."/>
            <person name="Robin C."/>
            <person name="Rogers Y.H."/>
            <person name="Rohde C."/>
            <person name="Rozas J."/>
            <person name="Rubenfield M.J."/>
            <person name="Ruiz A."/>
            <person name="Russo S."/>
            <person name="Salzberg S.L."/>
            <person name="Sanchez-Gracia A."/>
            <person name="Saranga D.J."/>
            <person name="Sato H."/>
            <person name="Schaeffer S.W."/>
            <person name="Schatz M.C."/>
            <person name="Schlenke T."/>
            <person name="Schwartz R."/>
            <person name="Segarra C."/>
            <person name="Singh R.S."/>
            <person name="Sirot L."/>
            <person name="Sirota M."/>
            <person name="Sisneros N.B."/>
            <person name="Smith C.D."/>
            <person name="Smith T.F."/>
            <person name="Spieth J."/>
            <person name="Stage D.E."/>
            <person name="Stark A."/>
            <person name="Stephan W."/>
            <person name="Strausberg R.L."/>
            <person name="Strempel S."/>
            <person name="Sturgill D."/>
            <person name="Sutton G."/>
            <person name="Sutton G.G."/>
            <person name="Tao W."/>
            <person name="Teichmann S."/>
            <person name="Tobari Y.N."/>
            <person name="Tomimura Y."/>
            <person name="Tsolas J.M."/>
            <person name="Valente V.L."/>
            <person name="Venter E."/>
            <person name="Venter J.C."/>
            <person name="Vicario S."/>
            <person name="Vieira F.G."/>
            <person name="Vilella A.J."/>
            <person name="Villasante A."/>
            <person name="Walenz B."/>
            <person name="Wang J."/>
            <person name="Wasserman M."/>
            <person name="Watts T."/>
            <person name="Wilson D."/>
            <person name="Wilson R.K."/>
            <person name="Wing R.A."/>
            <person name="Wolfner M.F."/>
            <person name="Wong A."/>
            <person name="Wong G.K."/>
            <person name="Wu C.I."/>
            <person name="Wu G."/>
            <person name="Yamamoto D."/>
            <person name="Yang H.P."/>
            <person name="Yang S.P."/>
            <person name="Yorke J.A."/>
            <person name="Yoshida K."/>
            <person name="Zdobnov E."/>
            <person name="Zhang P."/>
            <person name="Zhang Y."/>
            <person name="Zimin A.V."/>
            <person name="Baldwin J."/>
            <person name="Abdouelleil A."/>
            <person name="Abdulkadir J."/>
            <person name="Abebe A."/>
            <person name="Abera B."/>
            <person name="Abreu J."/>
            <person name="Acer S.C."/>
            <person name="Aftuck L."/>
            <person name="Alexander A."/>
            <person name="An P."/>
            <person name="Anderson E."/>
            <person name="Anderson S."/>
            <person name="Arachi H."/>
            <person name="Azer M."/>
            <person name="Bachantsang P."/>
            <person name="Barry A."/>
            <person name="Bayul T."/>
            <person name="Berlin A."/>
            <person name="Bessette D."/>
            <person name="Bloom T."/>
            <person name="Blye J."/>
            <person name="Boguslavskiy L."/>
            <person name="Bonnet C."/>
            <person name="Boukhgalter B."/>
            <person name="Bourzgui I."/>
            <person name="Brown A."/>
            <person name="Cahill P."/>
            <person name="Channer S."/>
            <person name="Cheshatsang Y."/>
            <person name="Chuda L."/>
            <person name="Citroen M."/>
            <person name="Collymore A."/>
            <person name="Cooke P."/>
            <person name="Costello M."/>
            <person name="D'Aco K."/>
            <person name="Daza R."/>
            <person name="De Haan G."/>
            <person name="DeGray S."/>
            <person name="DeMaso C."/>
            <person name="Dhargay N."/>
            <person name="Dooley K."/>
            <person name="Dooley E."/>
            <person name="Doricent M."/>
            <person name="Dorje P."/>
            <person name="Dorjee K."/>
            <person name="Dupes A."/>
            <person name="Elong R."/>
            <person name="Falk J."/>
            <person name="Farina A."/>
            <person name="Faro S."/>
            <person name="Ferguson D."/>
            <person name="Fisher S."/>
            <person name="Foley C.D."/>
            <person name="Franke A."/>
            <person name="Friedrich D."/>
            <person name="Gadbois L."/>
            <person name="Gearin G."/>
            <person name="Gearin C.R."/>
            <person name="Giannoukos G."/>
            <person name="Goode T."/>
            <person name="Graham J."/>
            <person name="Grandbois E."/>
            <person name="Grewal S."/>
            <person name="Gyaltsen K."/>
            <person name="Hafez N."/>
            <person name="Hagos B."/>
            <person name="Hall J."/>
            <person name="Henson C."/>
            <person name="Hollinger A."/>
            <person name="Honan T."/>
            <person name="Huard M.D."/>
            <person name="Hughes L."/>
            <person name="Hurhula B."/>
            <person name="Husby M.E."/>
            <person name="Kamat A."/>
            <person name="Kanga B."/>
            <person name="Kashin S."/>
            <person name="Khazanovich D."/>
            <person name="Kisner P."/>
            <person name="Lance K."/>
            <person name="Lara M."/>
            <person name="Lee W."/>
            <person name="Lennon N."/>
            <person name="Letendre F."/>
            <person name="LeVine R."/>
            <person name="Lipovsky A."/>
            <person name="Liu X."/>
            <person name="Liu J."/>
            <person name="Liu S."/>
            <person name="Lokyitsang T."/>
            <person name="Lokyitsang Y."/>
            <person name="Lubonja R."/>
            <person name="Lui A."/>
            <person name="MacDonald P."/>
            <person name="Magnisalis V."/>
            <person name="Maru K."/>
            <person name="Matthews C."/>
            <person name="McCusker W."/>
            <person name="McDonough S."/>
            <person name="Mehta T."/>
            <person name="Meldrim J."/>
            <person name="Meneus L."/>
            <person name="Mihai O."/>
            <person name="Mihalev A."/>
            <person name="Mihova T."/>
            <person name="Mittelman R."/>
            <person name="Mlenga V."/>
            <person name="Montmayeur A."/>
            <person name="Mulrain L."/>
            <person name="Navidi A."/>
            <person name="Naylor J."/>
            <person name="Negash T."/>
            <person name="Nguyen T."/>
            <person name="Nguyen N."/>
            <person name="Nicol R."/>
            <person name="Norbu C."/>
            <person name="Norbu N."/>
            <person name="Novod N."/>
            <person name="O'Neill B."/>
            <person name="Osman S."/>
            <person name="Markiewicz E."/>
            <person name="Oyono O.L."/>
            <person name="Patti C."/>
            <person name="Phunkhang P."/>
            <person name="Pierre F."/>
            <person name="Priest M."/>
            <person name="Raghuraman S."/>
            <person name="Rege F."/>
            <person name="Reyes R."/>
            <person name="Rise C."/>
            <person name="Rogov P."/>
            <person name="Ross K."/>
            <person name="Ryan E."/>
            <person name="Settipalli S."/>
            <person name="Shea T."/>
            <person name="Sherpa N."/>
            <person name="Shi L."/>
            <person name="Shih D."/>
            <person name="Sparrow T."/>
            <person name="Spaulding J."/>
            <person name="Stalker J."/>
            <person name="Stange-Thomann N."/>
            <person name="Stavropoulos S."/>
            <person name="Stone C."/>
            <person name="Strader C."/>
            <person name="Tesfaye S."/>
            <person name="Thomson T."/>
            <person name="Thoulutsang Y."/>
            <person name="Thoulutsang D."/>
            <person name="Topham K."/>
            <person name="Topping I."/>
            <person name="Tsamla T."/>
            <person name="Vassiliev H."/>
            <person name="Vo A."/>
            <person name="Wangchuk T."/>
            <person name="Wangdi T."/>
            <person name="Weiand M."/>
            <person name="Wilkinson J."/>
            <person name="Wilson A."/>
            <person name="Yadav S."/>
            <person name="Young G."/>
            <person name="Yu Q."/>
            <person name="Zembek L."/>
            <person name="Zhong D."/>
            <person name="Zimmer A."/>
            <person name="Zwirko Z."/>
            <person name="Jaffe D.B."/>
            <person name="Alvarez P."/>
            <person name="Brockman W."/>
            <person name="Butler J."/>
            <person name="Chin C."/>
            <person name="Gnerre S."/>
            <person name="Grabherr M."/>
            <person name="Kleber M."/>
            <person name="Mauceli E."/>
            <person name="MacCallum I."/>
        </authorList>
    </citation>
    <scope>NUCLEOTIDE SEQUENCE [LARGE SCALE GENOMIC DNA]</scope>
    <source>
        <strain evidence="2">Tucson 15010-1051.87</strain>
    </source>
</reference>
<evidence type="ECO:0000313" key="2">
    <source>
        <dbReference type="Proteomes" id="UP000008792"/>
    </source>
</evidence>
<protein>
    <submittedName>
        <fullName evidence="1">Uncharacterized protein</fullName>
    </submittedName>
</protein>
<accession>B4LHX3</accession>
<gene>
    <name evidence="1" type="primary">Dvir\GJ13924</name>
    <name evidence="1" type="ORF">Dvir_GJ13924</name>
</gene>